<sequence>MELENVMALLEAESGIPISEQSISYEGRDLSNPKATVAECGVQDKAMLLLRRKVAMAPGGRQIEQDSEMMRLQILGDPALMRQLQQVRASTSPIDSSPSDQPCIIRHNQKSLLPLKTTLPGLPNYYDKQGSGSTKRTLRASERFLRSTQILSMSRRSGGSRRRFGNKQLWKTWSMHSSIPQRVSAGLRCSSEFDACEGVRGQWGTADYHES</sequence>
<comment type="caution">
    <text evidence="1">The sequence shown here is derived from an EMBL/GenBank/DDBJ whole genome shotgun (WGS) entry which is preliminary data.</text>
</comment>
<gene>
    <name evidence="1" type="ORF">BV22DRAFT_483</name>
</gene>
<accession>A0ACB8C1D4</accession>
<proteinExistence type="predicted"/>
<protein>
    <submittedName>
        <fullName evidence="1">Uncharacterized protein</fullName>
    </submittedName>
</protein>
<evidence type="ECO:0000313" key="2">
    <source>
        <dbReference type="Proteomes" id="UP000790709"/>
    </source>
</evidence>
<name>A0ACB8C1D4_9AGAM</name>
<reference evidence="1" key="1">
    <citation type="journal article" date="2021" name="New Phytol.">
        <title>Evolutionary innovations through gain and loss of genes in the ectomycorrhizal Boletales.</title>
        <authorList>
            <person name="Wu G."/>
            <person name="Miyauchi S."/>
            <person name="Morin E."/>
            <person name="Kuo A."/>
            <person name="Drula E."/>
            <person name="Varga T."/>
            <person name="Kohler A."/>
            <person name="Feng B."/>
            <person name="Cao Y."/>
            <person name="Lipzen A."/>
            <person name="Daum C."/>
            <person name="Hundley H."/>
            <person name="Pangilinan J."/>
            <person name="Johnson J."/>
            <person name="Barry K."/>
            <person name="LaButti K."/>
            <person name="Ng V."/>
            <person name="Ahrendt S."/>
            <person name="Min B."/>
            <person name="Choi I.G."/>
            <person name="Park H."/>
            <person name="Plett J.M."/>
            <person name="Magnuson J."/>
            <person name="Spatafora J.W."/>
            <person name="Nagy L.G."/>
            <person name="Henrissat B."/>
            <person name="Grigoriev I.V."/>
            <person name="Yang Z.L."/>
            <person name="Xu J."/>
            <person name="Martin F.M."/>
        </authorList>
    </citation>
    <scope>NUCLEOTIDE SEQUENCE</scope>
    <source>
        <strain evidence="1">KUC20120723A-06</strain>
    </source>
</reference>
<dbReference type="Proteomes" id="UP000790709">
    <property type="component" value="Unassembled WGS sequence"/>
</dbReference>
<dbReference type="EMBL" id="MU266327">
    <property type="protein sequence ID" value="KAH7931156.1"/>
    <property type="molecule type" value="Genomic_DNA"/>
</dbReference>
<keyword evidence="2" id="KW-1185">Reference proteome</keyword>
<organism evidence="1 2">
    <name type="scientific">Leucogyrophana mollusca</name>
    <dbReference type="NCBI Taxonomy" id="85980"/>
    <lineage>
        <taxon>Eukaryota</taxon>
        <taxon>Fungi</taxon>
        <taxon>Dikarya</taxon>
        <taxon>Basidiomycota</taxon>
        <taxon>Agaricomycotina</taxon>
        <taxon>Agaricomycetes</taxon>
        <taxon>Agaricomycetidae</taxon>
        <taxon>Boletales</taxon>
        <taxon>Boletales incertae sedis</taxon>
        <taxon>Leucogyrophana</taxon>
    </lineage>
</organism>
<evidence type="ECO:0000313" key="1">
    <source>
        <dbReference type="EMBL" id="KAH7931156.1"/>
    </source>
</evidence>